<dbReference type="Gene3D" id="2.40.10.270">
    <property type="entry name" value="Bacteriophage SPP1 head-tail adaptor protein"/>
    <property type="match status" value="1"/>
</dbReference>
<organism evidence="1 2">
    <name type="scientific">Mangrovihabitans endophyticus</name>
    <dbReference type="NCBI Taxonomy" id="1751298"/>
    <lineage>
        <taxon>Bacteria</taxon>
        <taxon>Bacillati</taxon>
        <taxon>Actinomycetota</taxon>
        <taxon>Actinomycetes</taxon>
        <taxon>Micromonosporales</taxon>
        <taxon>Micromonosporaceae</taxon>
        <taxon>Mangrovihabitans</taxon>
    </lineage>
</organism>
<evidence type="ECO:0000313" key="1">
    <source>
        <dbReference type="EMBL" id="GGK89199.1"/>
    </source>
</evidence>
<reference evidence="1" key="2">
    <citation type="submission" date="2020-09" db="EMBL/GenBank/DDBJ databases">
        <authorList>
            <person name="Sun Q."/>
            <person name="Zhou Y."/>
        </authorList>
    </citation>
    <scope>NUCLEOTIDE SEQUENCE</scope>
    <source>
        <strain evidence="1">CGMCC 4.7299</strain>
    </source>
</reference>
<dbReference type="EMBL" id="BMMX01000008">
    <property type="protein sequence ID" value="GGK89199.1"/>
    <property type="molecule type" value="Genomic_DNA"/>
</dbReference>
<evidence type="ECO:0008006" key="3">
    <source>
        <dbReference type="Google" id="ProtNLM"/>
    </source>
</evidence>
<dbReference type="AlphaFoldDB" id="A0A8J3BXR7"/>
<dbReference type="InterPro" id="IPR008767">
    <property type="entry name" value="Phage_SPP1_head-tail_adaptor"/>
</dbReference>
<dbReference type="InterPro" id="IPR038666">
    <property type="entry name" value="SSP1_head-tail_sf"/>
</dbReference>
<reference evidence="1" key="1">
    <citation type="journal article" date="2014" name="Int. J. Syst. Evol. Microbiol.">
        <title>Complete genome sequence of Corynebacterium casei LMG S-19264T (=DSM 44701T), isolated from a smear-ripened cheese.</title>
        <authorList>
            <consortium name="US DOE Joint Genome Institute (JGI-PGF)"/>
            <person name="Walter F."/>
            <person name="Albersmeier A."/>
            <person name="Kalinowski J."/>
            <person name="Ruckert C."/>
        </authorList>
    </citation>
    <scope>NUCLEOTIDE SEQUENCE</scope>
    <source>
        <strain evidence="1">CGMCC 4.7299</strain>
    </source>
</reference>
<dbReference type="NCBIfam" id="TIGR01563">
    <property type="entry name" value="gp16_SPP1"/>
    <property type="match status" value="1"/>
</dbReference>
<protein>
    <recommendedName>
        <fullName evidence="3">Phage head-tail joining protein</fullName>
    </recommendedName>
</protein>
<gene>
    <name evidence="1" type="ORF">GCM10012284_24010</name>
</gene>
<comment type="caution">
    <text evidence="1">The sequence shown here is derived from an EMBL/GenBank/DDBJ whole genome shotgun (WGS) entry which is preliminary data.</text>
</comment>
<accession>A0A8J3BXR7</accession>
<dbReference type="Pfam" id="PF05521">
    <property type="entry name" value="Phage_HCP"/>
    <property type="match status" value="1"/>
</dbReference>
<evidence type="ECO:0000313" key="2">
    <source>
        <dbReference type="Proteomes" id="UP000656042"/>
    </source>
</evidence>
<keyword evidence="2" id="KW-1185">Reference proteome</keyword>
<proteinExistence type="predicted"/>
<dbReference type="Proteomes" id="UP000656042">
    <property type="component" value="Unassembled WGS sequence"/>
</dbReference>
<sequence>MRIGAHELRRQLAVWREAKVDDGQGGNTVTLTQVGTVWAKAGQPTAAERLEAMRAGVDLAYVLHMLPDADVRRGDELRGDGEVLRVKATVRPSDPVYLRADCEAEQYQTSDEES</sequence>
<name>A0A8J3BXR7_9ACTN</name>